<dbReference type="Pfam" id="PF03816">
    <property type="entry name" value="LytR_cpsA_psr"/>
    <property type="match status" value="1"/>
</dbReference>
<evidence type="ECO:0000256" key="1">
    <source>
        <dbReference type="ARBA" id="ARBA00006068"/>
    </source>
</evidence>
<keyword evidence="2" id="KW-0812">Transmembrane</keyword>
<dbReference type="InterPro" id="IPR050922">
    <property type="entry name" value="LytR/CpsA/Psr_CW_biosynth"/>
</dbReference>
<dbReference type="RefSeq" id="WP_047915719.1">
    <property type="nucleotide sequence ID" value="NZ_LN774769.1"/>
</dbReference>
<reference evidence="5" key="1">
    <citation type="submission" date="2015-01" db="EMBL/GenBank/DDBJ databases">
        <authorList>
            <person name="Andreevskaya M."/>
        </authorList>
    </citation>
    <scope>NUCLEOTIDE SEQUENCE [LARGE SCALE GENOMIC DNA]</scope>
    <source>
        <strain evidence="5">MKFS47</strain>
    </source>
</reference>
<feature type="transmembrane region" description="Helical" evidence="2">
    <location>
        <begin position="23"/>
        <end position="47"/>
    </location>
</feature>
<evidence type="ECO:0000313" key="5">
    <source>
        <dbReference type="Proteomes" id="UP000033166"/>
    </source>
</evidence>
<organism evidence="4 5">
    <name type="scientific">Pseudolactococcus piscium MKFS47</name>
    <dbReference type="NCBI Taxonomy" id="297352"/>
    <lineage>
        <taxon>Bacteria</taxon>
        <taxon>Bacillati</taxon>
        <taxon>Bacillota</taxon>
        <taxon>Bacilli</taxon>
        <taxon>Lactobacillales</taxon>
        <taxon>Streptococcaceae</taxon>
        <taxon>Pseudolactococcus</taxon>
    </lineage>
</organism>
<dbReference type="HOGENOM" id="CLU_079032_0_0_9"/>
<evidence type="ECO:0000256" key="2">
    <source>
        <dbReference type="SAM" id="Phobius"/>
    </source>
</evidence>
<gene>
    <name evidence="4" type="primary">lytR</name>
    <name evidence="4" type="ORF">LACPI_1412</name>
</gene>
<sequence length="309" mass="34337">MESRHRRAKHGGSRSKNKKKHRVLKIIGFIVLFFVLISGVMLGKAYMDVKKVSDKSYQAIDRTTQAKLPSLKAKSPFSFLFLGINGKSVNDILVLTMNPKQDKTTVVSLNRDIYLTSESATINEVYSKKGVSGTIDALQKLLGTDIPKYMTFDMSGLGDFVTAVGGIKIQNETHFISNGYEFKPGTLTLEKKDEVNAFLTQVGEDTKKAENSLIEREQAVLMAVIPKMKSKDTILKYNQFLNAFGSNIKTDFVFGNLKALGLHYSGVLGNINKENLKTSKTMIDGKDQKILTEDQVNKAHDKIQSALSE</sequence>
<dbReference type="PANTHER" id="PTHR33392:SF6">
    <property type="entry name" value="POLYISOPRENYL-TEICHOIC ACID--PEPTIDOGLYCAN TEICHOIC ACID TRANSFERASE TAGU"/>
    <property type="match status" value="1"/>
</dbReference>
<accession>A0A0D6DXA3</accession>
<dbReference type="PANTHER" id="PTHR33392">
    <property type="entry name" value="POLYISOPRENYL-TEICHOIC ACID--PEPTIDOGLYCAN TEICHOIC ACID TRANSFERASE TAGU"/>
    <property type="match status" value="1"/>
</dbReference>
<dbReference type="AlphaFoldDB" id="A0A0D6DXA3"/>
<evidence type="ECO:0000313" key="4">
    <source>
        <dbReference type="EMBL" id="CEN28612.1"/>
    </source>
</evidence>
<dbReference type="Proteomes" id="UP000033166">
    <property type="component" value="Chromosome I"/>
</dbReference>
<dbReference type="Gene3D" id="3.40.630.190">
    <property type="entry name" value="LCP protein"/>
    <property type="match status" value="1"/>
</dbReference>
<evidence type="ECO:0000259" key="3">
    <source>
        <dbReference type="Pfam" id="PF03816"/>
    </source>
</evidence>
<dbReference type="STRING" id="1364.LP2241_30430"/>
<comment type="similarity">
    <text evidence="1">Belongs to the LytR/CpsA/Psr (LCP) family.</text>
</comment>
<name>A0A0D6DXA3_9LACT</name>
<keyword evidence="2" id="KW-0472">Membrane</keyword>
<protein>
    <submittedName>
        <fullName evidence="4">Transcriptional regulator LytR</fullName>
    </submittedName>
</protein>
<dbReference type="InterPro" id="IPR004474">
    <property type="entry name" value="LytR_CpsA_psr"/>
</dbReference>
<dbReference type="EMBL" id="LN774769">
    <property type="protein sequence ID" value="CEN28612.1"/>
    <property type="molecule type" value="Genomic_DNA"/>
</dbReference>
<dbReference type="KEGG" id="lpk:LACPI_1412"/>
<proteinExistence type="inferred from homology"/>
<feature type="domain" description="Cell envelope-related transcriptional attenuator" evidence="3">
    <location>
        <begin position="92"/>
        <end position="230"/>
    </location>
</feature>
<keyword evidence="2" id="KW-1133">Transmembrane helix</keyword>